<dbReference type="GO" id="GO:0003677">
    <property type="term" value="F:DNA binding"/>
    <property type="evidence" value="ECO:0007669"/>
    <property type="project" value="InterPro"/>
</dbReference>
<feature type="domain" description="UvrD-like helicase C-terminal" evidence="12">
    <location>
        <begin position="298"/>
        <end position="589"/>
    </location>
</feature>
<dbReference type="Gene3D" id="1.10.486.10">
    <property type="entry name" value="PCRA, domain 4"/>
    <property type="match status" value="1"/>
</dbReference>
<accession>W6MJP9</accession>
<evidence type="ECO:0000313" key="13">
    <source>
        <dbReference type="EMBL" id="CDK26491.1"/>
    </source>
</evidence>
<sequence length="748" mass="84603">MISDPCLEPDISDGNQVSSETDLLEIESKVTESQYAAITHLPTPGTVLKVIAGPGAGKTRTLTHRIAYLLSTGFNPDEILVLSMTNRAVNALRSQLDDLCGIDVSQQVKIKTFHAFARDVVTSEHSSHYEILEDIGLRTLGKLINNKDLRSKVQIEKFVSEIKKQRNASTSTNANSTASTSKMVPKDLDRISDLLDKSKVHTHMDILTEAVEFLRREENKAYLDPLKVVIVDEFQDMYELLRRIVAVTSEGRHLTVAGDPNQTIYGFLGADPKSLHTSAKKGATVETVYLNESFRSTPEIIKAADVFLSPPVELKRREIREKGNPVPVKKYFENIQEEANWIVTEIHRLIHLSSGAIRPSDIAVLSYMNRDVDTVSYILKKSGMPVRKLSSVPEWTRTELFYLVEYMRVLHDPYVDFPVICSLSLVEGIGRKYLHDISERAAEIGVPIWEYLTNDSIDDSSIKRVANKKCARFVESIKKAKEELARHPDDPDVLLQQLVEIGMNCGLQKEIGKRLGRNGSLDQQLYQDHLSDIHKTLYRFSQDKAKLKDMNLIEYFLHHHTDELDEPDVASSRLDNQTVNFSTIHAAKGLEFPIVFVLGATQMDPMMGSMTIDMRRLIYVGMTRASQLLYWNQYKYQATNLSWDQLACFSNSVPEISHGYISKYARFFGRPVPDLSEYSANLKKWNWRKSNRLTNFNFAGSKGVTDVSSPTAFSGSHPVLCSEVPMINSYASLRSFHTLSRLSRKVLF</sequence>
<dbReference type="OrthoDB" id="1470711at2759"/>
<dbReference type="GO" id="GO:0005524">
    <property type="term" value="F:ATP binding"/>
    <property type="evidence" value="ECO:0007669"/>
    <property type="project" value="UniProtKB-UniRule"/>
</dbReference>
<dbReference type="InterPro" id="IPR027417">
    <property type="entry name" value="P-loop_NTPase"/>
</dbReference>
<gene>
    <name evidence="13" type="ORF">KUCA_T00002463001</name>
</gene>
<evidence type="ECO:0000256" key="5">
    <source>
        <dbReference type="ARBA" id="ARBA00022840"/>
    </source>
</evidence>
<dbReference type="EC" id="5.6.2.4" evidence="8"/>
<dbReference type="PROSITE" id="PS51217">
    <property type="entry name" value="UVRD_HELICASE_CTER"/>
    <property type="match status" value="1"/>
</dbReference>
<dbReference type="InterPro" id="IPR013986">
    <property type="entry name" value="DExx_box_DNA_helicase_dom_sf"/>
</dbReference>
<dbReference type="RefSeq" id="XP_022458494.1">
    <property type="nucleotide sequence ID" value="XM_022602717.1"/>
</dbReference>
<evidence type="ECO:0000256" key="7">
    <source>
        <dbReference type="ARBA" id="ARBA00034617"/>
    </source>
</evidence>
<evidence type="ECO:0000256" key="2">
    <source>
        <dbReference type="ARBA" id="ARBA00022741"/>
    </source>
</evidence>
<evidence type="ECO:0000313" key="14">
    <source>
        <dbReference type="Proteomes" id="UP000019384"/>
    </source>
</evidence>
<organism evidence="13 14">
    <name type="scientific">Kuraishia capsulata CBS 1993</name>
    <dbReference type="NCBI Taxonomy" id="1382522"/>
    <lineage>
        <taxon>Eukaryota</taxon>
        <taxon>Fungi</taxon>
        <taxon>Dikarya</taxon>
        <taxon>Ascomycota</taxon>
        <taxon>Saccharomycotina</taxon>
        <taxon>Pichiomycetes</taxon>
        <taxon>Pichiales</taxon>
        <taxon>Pichiaceae</taxon>
        <taxon>Kuraishia</taxon>
    </lineage>
</organism>
<dbReference type="PANTHER" id="PTHR11070">
    <property type="entry name" value="UVRD / RECB / PCRA DNA HELICASE FAMILY MEMBER"/>
    <property type="match status" value="1"/>
</dbReference>
<dbReference type="AlphaFoldDB" id="W6MJP9"/>
<dbReference type="GO" id="GO:0000725">
    <property type="term" value="P:recombinational repair"/>
    <property type="evidence" value="ECO:0007669"/>
    <property type="project" value="TreeGrafter"/>
</dbReference>
<dbReference type="SUPFAM" id="SSF52540">
    <property type="entry name" value="P-loop containing nucleoside triphosphate hydrolases"/>
    <property type="match status" value="1"/>
</dbReference>
<dbReference type="GO" id="GO:0043138">
    <property type="term" value="F:3'-5' DNA helicase activity"/>
    <property type="evidence" value="ECO:0007669"/>
    <property type="project" value="UniProtKB-EC"/>
</dbReference>
<keyword evidence="2 10" id="KW-0547">Nucleotide-binding</keyword>
<dbReference type="PANTHER" id="PTHR11070:SF46">
    <property type="entry name" value="ATP-DEPENDENT DNA HELICASE HMI1, MITOCHONDRIAL"/>
    <property type="match status" value="1"/>
</dbReference>
<evidence type="ECO:0000256" key="1">
    <source>
        <dbReference type="ARBA" id="ARBA00009922"/>
    </source>
</evidence>
<dbReference type="Gene3D" id="3.40.50.300">
    <property type="entry name" value="P-loop containing nucleotide triphosphate hydrolases"/>
    <property type="match status" value="2"/>
</dbReference>
<evidence type="ECO:0000256" key="9">
    <source>
        <dbReference type="ARBA" id="ARBA00048988"/>
    </source>
</evidence>
<comment type="catalytic activity">
    <reaction evidence="9">
        <text>ATP + H2O = ADP + phosphate + H(+)</text>
        <dbReference type="Rhea" id="RHEA:13065"/>
        <dbReference type="ChEBI" id="CHEBI:15377"/>
        <dbReference type="ChEBI" id="CHEBI:15378"/>
        <dbReference type="ChEBI" id="CHEBI:30616"/>
        <dbReference type="ChEBI" id="CHEBI:43474"/>
        <dbReference type="ChEBI" id="CHEBI:456216"/>
        <dbReference type="EC" id="5.6.2.4"/>
    </reaction>
</comment>
<dbReference type="InterPro" id="IPR000212">
    <property type="entry name" value="DNA_helicase_UvrD/REP"/>
</dbReference>
<evidence type="ECO:0000256" key="4">
    <source>
        <dbReference type="ARBA" id="ARBA00022806"/>
    </source>
</evidence>
<dbReference type="EMBL" id="HG793127">
    <property type="protein sequence ID" value="CDK26491.1"/>
    <property type="molecule type" value="Genomic_DNA"/>
</dbReference>
<dbReference type="Pfam" id="PF13361">
    <property type="entry name" value="UvrD_C"/>
    <property type="match status" value="1"/>
</dbReference>
<dbReference type="GO" id="GO:0005634">
    <property type="term" value="C:nucleus"/>
    <property type="evidence" value="ECO:0007669"/>
    <property type="project" value="TreeGrafter"/>
</dbReference>
<name>W6MJP9_9ASCO</name>
<feature type="binding site" evidence="10">
    <location>
        <begin position="52"/>
        <end position="59"/>
    </location>
    <ligand>
        <name>ATP</name>
        <dbReference type="ChEBI" id="CHEBI:30616"/>
    </ligand>
</feature>
<dbReference type="Gene3D" id="1.10.10.160">
    <property type="match status" value="1"/>
</dbReference>
<dbReference type="Proteomes" id="UP000019384">
    <property type="component" value="Unassembled WGS sequence"/>
</dbReference>
<evidence type="ECO:0000256" key="8">
    <source>
        <dbReference type="ARBA" id="ARBA00034808"/>
    </source>
</evidence>
<keyword evidence="14" id="KW-1185">Reference proteome</keyword>
<dbReference type="GO" id="GO:0016787">
    <property type="term" value="F:hydrolase activity"/>
    <property type="evidence" value="ECO:0007669"/>
    <property type="project" value="UniProtKB-UniRule"/>
</dbReference>
<dbReference type="HOGENOM" id="CLU_004585_7_0_1"/>
<dbReference type="GeneID" id="34519882"/>
<evidence type="ECO:0000256" key="6">
    <source>
        <dbReference type="ARBA" id="ARBA00023235"/>
    </source>
</evidence>
<keyword evidence="6" id="KW-0413">Isomerase</keyword>
<reference evidence="13" key="1">
    <citation type="submission" date="2013-12" db="EMBL/GenBank/DDBJ databases">
        <authorList>
            <person name="Genoscope - CEA"/>
        </authorList>
    </citation>
    <scope>NUCLEOTIDE SEQUENCE</scope>
    <source>
        <strain evidence="13">CBS 1993</strain>
    </source>
</reference>
<dbReference type="STRING" id="1382522.W6MJP9"/>
<evidence type="ECO:0000256" key="10">
    <source>
        <dbReference type="PROSITE-ProRule" id="PRU00560"/>
    </source>
</evidence>
<feature type="domain" description="UvrD-like helicase ATP-binding" evidence="11">
    <location>
        <begin position="31"/>
        <end position="297"/>
    </location>
</feature>
<keyword evidence="5 10" id="KW-0067">ATP-binding</keyword>
<proteinExistence type="inferred from homology"/>
<reference evidence="13" key="2">
    <citation type="submission" date="2014-02" db="EMBL/GenBank/DDBJ databases">
        <title>Complete DNA sequence of /Kuraishia capsulata/ illustrates novel genomic features among budding yeasts (/Saccharomycotina/).</title>
        <authorList>
            <person name="Morales L."/>
            <person name="Noel B."/>
            <person name="Porcel B."/>
            <person name="Marcet-Houben M."/>
            <person name="Hullo M-F."/>
            <person name="Sacerdot C."/>
            <person name="Tekaia F."/>
            <person name="Leh-Louis V."/>
            <person name="Despons L."/>
            <person name="Khanna V."/>
            <person name="Aury J-M."/>
            <person name="Barbe V."/>
            <person name="Couloux A."/>
            <person name="Labadie K."/>
            <person name="Pelletier E."/>
            <person name="Souciet J-L."/>
            <person name="Boekhout T."/>
            <person name="Gabaldon T."/>
            <person name="Wincker P."/>
            <person name="Dujon B."/>
        </authorList>
    </citation>
    <scope>NUCLEOTIDE SEQUENCE</scope>
    <source>
        <strain evidence="13">CBS 1993</strain>
    </source>
</reference>
<evidence type="ECO:0000256" key="3">
    <source>
        <dbReference type="ARBA" id="ARBA00022801"/>
    </source>
</evidence>
<protein>
    <recommendedName>
        <fullName evidence="8">DNA 3'-5' helicase</fullName>
        <ecNumber evidence="8">5.6.2.4</ecNumber>
    </recommendedName>
</protein>
<keyword evidence="4 10" id="KW-0347">Helicase</keyword>
<comment type="similarity">
    <text evidence="1">Belongs to the helicase family. UvrD subfamily.</text>
</comment>
<evidence type="ECO:0000259" key="11">
    <source>
        <dbReference type="PROSITE" id="PS51198"/>
    </source>
</evidence>
<dbReference type="Pfam" id="PF00580">
    <property type="entry name" value="UvrD-helicase"/>
    <property type="match status" value="1"/>
</dbReference>
<dbReference type="InterPro" id="IPR014017">
    <property type="entry name" value="DNA_helicase_UvrD-like_C"/>
</dbReference>
<evidence type="ECO:0000259" key="12">
    <source>
        <dbReference type="PROSITE" id="PS51217"/>
    </source>
</evidence>
<dbReference type="CDD" id="cd17932">
    <property type="entry name" value="DEXQc_UvrD"/>
    <property type="match status" value="1"/>
</dbReference>
<dbReference type="InterPro" id="IPR014016">
    <property type="entry name" value="UvrD-like_ATP-bd"/>
</dbReference>
<dbReference type="PROSITE" id="PS51198">
    <property type="entry name" value="UVRD_HELICASE_ATP_BIND"/>
    <property type="match status" value="1"/>
</dbReference>
<comment type="catalytic activity">
    <reaction evidence="7">
        <text>Couples ATP hydrolysis with the unwinding of duplex DNA by translocating in the 3'-5' direction.</text>
        <dbReference type="EC" id="5.6.2.4"/>
    </reaction>
</comment>
<keyword evidence="3 10" id="KW-0378">Hydrolase</keyword>